<evidence type="ECO:0008006" key="4">
    <source>
        <dbReference type="Google" id="ProtNLM"/>
    </source>
</evidence>
<name>A0A7T3DI01_9BURK</name>
<dbReference type="RefSeq" id="WP_133073859.1">
    <property type="nucleotide sequence ID" value="NZ_CP065748.1"/>
</dbReference>
<sequence length="83" mass="9081">MDRETIVKTAALEGAKAAPPVTVVAANVANGWTMTHTATALTILYVLLQAAYLLWRWSNEREDRRAKQAREALDQAAACKVQA</sequence>
<organism evidence="2 3">
    <name type="scientific">Delftia lacustris</name>
    <dbReference type="NCBI Taxonomy" id="558537"/>
    <lineage>
        <taxon>Bacteria</taxon>
        <taxon>Pseudomonadati</taxon>
        <taxon>Pseudomonadota</taxon>
        <taxon>Betaproteobacteria</taxon>
        <taxon>Burkholderiales</taxon>
        <taxon>Comamonadaceae</taxon>
        <taxon>Delftia</taxon>
    </lineage>
</organism>
<accession>A0A7T3DI01</accession>
<dbReference type="AlphaFoldDB" id="A0A7T3DI01"/>
<dbReference type="KEGG" id="dla:I6G47_16025"/>
<keyword evidence="1" id="KW-0472">Membrane</keyword>
<feature type="transmembrane region" description="Helical" evidence="1">
    <location>
        <begin position="37"/>
        <end position="55"/>
    </location>
</feature>
<keyword evidence="3" id="KW-1185">Reference proteome</keyword>
<evidence type="ECO:0000313" key="2">
    <source>
        <dbReference type="EMBL" id="QPS84473.1"/>
    </source>
</evidence>
<dbReference type="EMBL" id="CP065748">
    <property type="protein sequence ID" value="QPS84473.1"/>
    <property type="molecule type" value="Genomic_DNA"/>
</dbReference>
<gene>
    <name evidence="2" type="ORF">I6G47_16025</name>
</gene>
<evidence type="ECO:0000256" key="1">
    <source>
        <dbReference type="SAM" id="Phobius"/>
    </source>
</evidence>
<protein>
    <recommendedName>
        <fullName evidence="4">Holin</fullName>
    </recommendedName>
</protein>
<keyword evidence="1" id="KW-1133">Transmembrane helix</keyword>
<dbReference type="Proteomes" id="UP000595064">
    <property type="component" value="Chromosome"/>
</dbReference>
<evidence type="ECO:0000313" key="3">
    <source>
        <dbReference type="Proteomes" id="UP000595064"/>
    </source>
</evidence>
<proteinExistence type="predicted"/>
<keyword evidence="1" id="KW-0812">Transmembrane</keyword>
<reference evidence="2 3" key="1">
    <citation type="submission" date="2020-12" db="EMBL/GenBank/DDBJ databases">
        <title>FDA dAtabase for Regulatory Grade micrObial Sequences (FDA-ARGOS): Supporting development and validation of Infectious Disease Dx tests.</title>
        <authorList>
            <person name="Sproer C."/>
            <person name="Gronow S."/>
            <person name="Severitt S."/>
            <person name="Schroder I."/>
            <person name="Tallon L."/>
            <person name="Sadzewicz L."/>
            <person name="Zhao X."/>
            <person name="Boylan J."/>
            <person name="Ott S."/>
            <person name="Bowen H."/>
            <person name="Vavikolanu K."/>
            <person name="Mehta A."/>
            <person name="Aluvathingal J."/>
            <person name="Nadendla S."/>
            <person name="Lowell S."/>
            <person name="Myers T."/>
            <person name="Yan Y."/>
            <person name="Sichtig H."/>
        </authorList>
    </citation>
    <scope>NUCLEOTIDE SEQUENCE [LARGE SCALE GENOMIC DNA]</scope>
    <source>
        <strain evidence="2 3">FDAARGOS_890</strain>
    </source>
</reference>